<reference evidence="1" key="1">
    <citation type="submission" date="2021-05" db="EMBL/GenBank/DDBJ databases">
        <authorList>
            <person name="Scholz U."/>
            <person name="Mascher M."/>
            <person name="Fiebig A."/>
        </authorList>
    </citation>
    <scope>NUCLEOTIDE SEQUENCE [LARGE SCALE GENOMIC DNA]</scope>
</reference>
<proteinExistence type="predicted"/>
<keyword evidence="2" id="KW-1185">Reference proteome</keyword>
<name>A0ACD5VS72_AVESA</name>
<dbReference type="Proteomes" id="UP001732700">
    <property type="component" value="Chromosome 3C"/>
</dbReference>
<accession>A0ACD5VS72</accession>
<evidence type="ECO:0000313" key="1">
    <source>
        <dbReference type="EnsemblPlants" id="AVESA.00010b.r2.3CG0489460.1.CDS"/>
    </source>
</evidence>
<reference evidence="1" key="2">
    <citation type="submission" date="2025-09" db="UniProtKB">
        <authorList>
            <consortium name="EnsemblPlants"/>
        </authorList>
    </citation>
    <scope>IDENTIFICATION</scope>
</reference>
<dbReference type="EnsemblPlants" id="AVESA.00010b.r2.3CG0489460.1">
    <property type="protein sequence ID" value="AVESA.00010b.r2.3CG0489460.1.CDS"/>
    <property type="gene ID" value="AVESA.00010b.r2.3CG0489460"/>
</dbReference>
<protein>
    <submittedName>
        <fullName evidence="1">Uncharacterized protein</fullName>
    </submittedName>
</protein>
<organism evidence="1 2">
    <name type="scientific">Avena sativa</name>
    <name type="common">Oat</name>
    <dbReference type="NCBI Taxonomy" id="4498"/>
    <lineage>
        <taxon>Eukaryota</taxon>
        <taxon>Viridiplantae</taxon>
        <taxon>Streptophyta</taxon>
        <taxon>Embryophyta</taxon>
        <taxon>Tracheophyta</taxon>
        <taxon>Spermatophyta</taxon>
        <taxon>Magnoliopsida</taxon>
        <taxon>Liliopsida</taxon>
        <taxon>Poales</taxon>
        <taxon>Poaceae</taxon>
        <taxon>BOP clade</taxon>
        <taxon>Pooideae</taxon>
        <taxon>Poodae</taxon>
        <taxon>Poeae</taxon>
        <taxon>Poeae Chloroplast Group 1 (Aveneae type)</taxon>
        <taxon>Aveninae</taxon>
        <taxon>Avena</taxon>
    </lineage>
</organism>
<sequence length="293" mass="30753">MRPAVTHDDLSLRKAQERRAGRSGGQIAVALVGLSVLCGLVSFILCLAAEGSRSEVSNYLMSVGASAGQVDVCIYNGSGRSPLGFSIGAFLLLAVAMFAVHAYMLLAVAAPDSAAAGLAVAEDHPRVSSATNTLTWQTCCLFFITWICFGLAEVLLMIGIGVESGHISDWRKPRQVCHRVRPGMFAAAGILGLITVVVGFVVYVTAVQTQKLRAQHAGGHFAGPGAPYPGGAPYPAPYPGVQQHHLQPPVSYPPHPAPHPHPAPNAPEITAAACQVQSCNAWCITKDKESIDV</sequence>
<evidence type="ECO:0000313" key="2">
    <source>
        <dbReference type="Proteomes" id="UP001732700"/>
    </source>
</evidence>